<name>A0A6J4NI16_9CHLR</name>
<dbReference type="InterPro" id="IPR015421">
    <property type="entry name" value="PyrdxlP-dep_Trfase_major"/>
</dbReference>
<dbReference type="Pfam" id="PF00266">
    <property type="entry name" value="Aminotran_5"/>
    <property type="match status" value="1"/>
</dbReference>
<dbReference type="InterPro" id="IPR015422">
    <property type="entry name" value="PyrdxlP-dep_Trfase_small"/>
</dbReference>
<evidence type="ECO:0000313" key="7">
    <source>
        <dbReference type="EMBL" id="CAA9383497.1"/>
    </source>
</evidence>
<comment type="cofactor">
    <cofactor evidence="1 5">
        <name>pyridoxal 5'-phosphate</name>
        <dbReference type="ChEBI" id="CHEBI:597326"/>
    </cofactor>
</comment>
<evidence type="ECO:0000256" key="5">
    <source>
        <dbReference type="RuleBase" id="RU004504"/>
    </source>
</evidence>
<evidence type="ECO:0000256" key="4">
    <source>
        <dbReference type="ARBA" id="ARBA00050776"/>
    </source>
</evidence>
<feature type="domain" description="Aminotransferase class V" evidence="6">
    <location>
        <begin position="47"/>
        <end position="441"/>
    </location>
</feature>
<keyword evidence="3" id="KW-0663">Pyridoxal phosphate</keyword>
<comment type="catalytic activity">
    <reaction evidence="4">
        <text>(sulfur carrier)-H + L-cysteine = (sulfur carrier)-SH + L-alanine</text>
        <dbReference type="Rhea" id="RHEA:43892"/>
        <dbReference type="Rhea" id="RHEA-COMP:14737"/>
        <dbReference type="Rhea" id="RHEA-COMP:14739"/>
        <dbReference type="ChEBI" id="CHEBI:29917"/>
        <dbReference type="ChEBI" id="CHEBI:35235"/>
        <dbReference type="ChEBI" id="CHEBI:57972"/>
        <dbReference type="ChEBI" id="CHEBI:64428"/>
        <dbReference type="EC" id="2.8.1.7"/>
    </reaction>
</comment>
<dbReference type="InterPro" id="IPR015424">
    <property type="entry name" value="PyrdxlP-dep_Trfase"/>
</dbReference>
<proteinExistence type="inferred from homology"/>
<gene>
    <name evidence="7" type="ORF">AVDCRST_MAG93-9324</name>
</gene>
<dbReference type="PANTHER" id="PTHR43586">
    <property type="entry name" value="CYSTEINE DESULFURASE"/>
    <property type="match status" value="1"/>
</dbReference>
<dbReference type="InterPro" id="IPR020578">
    <property type="entry name" value="Aminotrans_V_PyrdxlP_BS"/>
</dbReference>
<evidence type="ECO:0000259" key="6">
    <source>
        <dbReference type="Pfam" id="PF00266"/>
    </source>
</evidence>
<protein>
    <submittedName>
        <fullName evidence="7">Cysteine desulfurase</fullName>
        <ecNumber evidence="7">2.8.1.7</ecNumber>
    </submittedName>
</protein>
<sequence length="488" mass="52270">MFVDSASSSGYHDHAVRFATLPANIRDQIVGLDEPIPLLDGTTRPAINFDNAASTPVLRPVLDTVTQFTAWYSSVHRGTGFKSQLSTRVYEEAREIVGQFFGADPEQHVVIFGKNTTDAINKLARRIPFKPDDVVLLSLQEHHSNDLPWRAAAKVVHIKCDAEGRLDEAHYATLLRTYGRRVRLVAIGGGSNVTGGIAPIHRMAEQAHAVGAEIFVDCAQLAPHRGIQIGSLNDPAHLDYIAISGHKLYAPFGTGALIGRRDTFDQGTPDSVGGGTVKTVTTTSVTWAPTPDRDEAGSPNVVGAVALAAALQWLTEVGMDAVAAHEAELTAHALERFSQIPGLCLYGGRSASEASTRLGVLPFSIEGMSHKQVAAILSAEWGIAVRSGSFCAQPYLRHTLGLSEDELNCGEDAAKQSRPASAGLVRVSFGVYNTIEEVDTLADALEAIAGGRFQGVYVQDAETGEVWPEGWTPPTAEYFSLKQPTLAL</sequence>
<accession>A0A6J4NI16</accession>
<organism evidence="7">
    <name type="scientific">uncultured Chloroflexia bacterium</name>
    <dbReference type="NCBI Taxonomy" id="1672391"/>
    <lineage>
        <taxon>Bacteria</taxon>
        <taxon>Bacillati</taxon>
        <taxon>Chloroflexota</taxon>
        <taxon>Chloroflexia</taxon>
        <taxon>environmental samples</taxon>
    </lineage>
</organism>
<dbReference type="EC" id="2.8.1.7" evidence="7"/>
<dbReference type="PANTHER" id="PTHR43586:SF8">
    <property type="entry name" value="CYSTEINE DESULFURASE 1, CHLOROPLASTIC"/>
    <property type="match status" value="1"/>
</dbReference>
<dbReference type="Gene3D" id="3.40.640.10">
    <property type="entry name" value="Type I PLP-dependent aspartate aminotransferase-like (Major domain)"/>
    <property type="match status" value="1"/>
</dbReference>
<dbReference type="GO" id="GO:0031071">
    <property type="term" value="F:cysteine desulfurase activity"/>
    <property type="evidence" value="ECO:0007669"/>
    <property type="project" value="UniProtKB-EC"/>
</dbReference>
<dbReference type="SUPFAM" id="SSF53383">
    <property type="entry name" value="PLP-dependent transferases"/>
    <property type="match status" value="1"/>
</dbReference>
<evidence type="ECO:0000256" key="3">
    <source>
        <dbReference type="ARBA" id="ARBA00022898"/>
    </source>
</evidence>
<dbReference type="EMBL" id="CADCTR010003129">
    <property type="protein sequence ID" value="CAA9383497.1"/>
    <property type="molecule type" value="Genomic_DNA"/>
</dbReference>
<dbReference type="PROSITE" id="PS00595">
    <property type="entry name" value="AA_TRANSFER_CLASS_5"/>
    <property type="match status" value="1"/>
</dbReference>
<dbReference type="AlphaFoldDB" id="A0A6J4NI16"/>
<comment type="similarity">
    <text evidence="2">Belongs to the class-V pyridoxal-phosphate-dependent aminotransferase family. Csd subfamily.</text>
</comment>
<reference evidence="7" key="1">
    <citation type="submission" date="2020-02" db="EMBL/GenBank/DDBJ databases">
        <authorList>
            <person name="Meier V. D."/>
        </authorList>
    </citation>
    <scope>NUCLEOTIDE SEQUENCE</scope>
    <source>
        <strain evidence="7">AVDCRST_MAG93</strain>
    </source>
</reference>
<evidence type="ECO:0000256" key="2">
    <source>
        <dbReference type="ARBA" id="ARBA00010447"/>
    </source>
</evidence>
<keyword evidence="7" id="KW-0808">Transferase</keyword>
<dbReference type="InterPro" id="IPR000192">
    <property type="entry name" value="Aminotrans_V_dom"/>
</dbReference>
<dbReference type="Gene3D" id="3.90.1150.10">
    <property type="entry name" value="Aspartate Aminotransferase, domain 1"/>
    <property type="match status" value="1"/>
</dbReference>
<evidence type="ECO:0000256" key="1">
    <source>
        <dbReference type="ARBA" id="ARBA00001933"/>
    </source>
</evidence>